<comment type="caution">
    <text evidence="14">The sequence shown here is derived from an EMBL/GenBank/DDBJ whole genome shotgun (WGS) entry which is preliminary data.</text>
</comment>
<dbReference type="CDD" id="cd17734">
    <property type="entry name" value="BRCT_Bard1_rpt1"/>
    <property type="match status" value="1"/>
</dbReference>
<feature type="domain" description="BRCT" evidence="12">
    <location>
        <begin position="782"/>
        <end position="857"/>
    </location>
</feature>
<evidence type="ECO:0000256" key="10">
    <source>
        <dbReference type="SAM" id="MobiDB-lite"/>
    </source>
</evidence>
<accession>A0A9Q0X281</accession>
<protein>
    <submittedName>
        <fullName evidence="14">BREAST CANCER TYPE 1 SUSCEPTIBILITY PROTEIN</fullName>
    </submittedName>
</protein>
<evidence type="ECO:0000256" key="8">
    <source>
        <dbReference type="ARBA" id="ARBA00023242"/>
    </source>
</evidence>
<dbReference type="Pfam" id="PF00533">
    <property type="entry name" value="BRCT"/>
    <property type="match status" value="1"/>
</dbReference>
<evidence type="ECO:0000256" key="9">
    <source>
        <dbReference type="PROSITE-ProRule" id="PRU00175"/>
    </source>
</evidence>
<dbReference type="Gene3D" id="3.30.40.10">
    <property type="entry name" value="Zinc/RING finger domain, C3HC4 (zinc finger)"/>
    <property type="match status" value="2"/>
</dbReference>
<feature type="domain" description="PHD-type" evidence="13">
    <location>
        <begin position="613"/>
        <end position="743"/>
    </location>
</feature>
<feature type="region of interest" description="Disordered" evidence="10">
    <location>
        <begin position="397"/>
        <end position="425"/>
    </location>
</feature>
<evidence type="ECO:0000256" key="2">
    <source>
        <dbReference type="ARBA" id="ARBA00022723"/>
    </source>
</evidence>
<dbReference type="Gene3D" id="3.40.50.10190">
    <property type="entry name" value="BRCT domain"/>
    <property type="match status" value="2"/>
</dbReference>
<dbReference type="InterPro" id="IPR031099">
    <property type="entry name" value="BRCA1-associated"/>
</dbReference>
<dbReference type="PROSITE" id="PS50089">
    <property type="entry name" value="ZF_RING_2"/>
    <property type="match status" value="1"/>
</dbReference>
<dbReference type="PANTHER" id="PTHR13763">
    <property type="entry name" value="BREAST CANCER TYPE 1 SUSCEPTIBILITY PROTEIN BRCA1"/>
    <property type="match status" value="1"/>
</dbReference>
<dbReference type="FunFam" id="3.40.50.10190:FF:000006">
    <property type="entry name" value="Breast cancer type 1 susceptibility protein homolog"/>
    <property type="match status" value="1"/>
</dbReference>
<name>A0A9Q0X281_9ROSI</name>
<dbReference type="CDD" id="cd15571">
    <property type="entry name" value="ePHD"/>
    <property type="match status" value="1"/>
</dbReference>
<dbReference type="InterPro" id="IPR001841">
    <property type="entry name" value="Znf_RING"/>
</dbReference>
<keyword evidence="15" id="KW-1185">Reference proteome</keyword>
<dbReference type="PROSITE" id="PS50172">
    <property type="entry name" value="BRCT"/>
    <property type="match status" value="2"/>
</dbReference>
<feature type="domain" description="BRCT" evidence="12">
    <location>
        <begin position="878"/>
        <end position="993"/>
    </location>
</feature>
<feature type="compositionally biased region" description="Basic and acidic residues" evidence="10">
    <location>
        <begin position="269"/>
        <end position="284"/>
    </location>
</feature>
<dbReference type="InterPro" id="IPR034732">
    <property type="entry name" value="EPHD"/>
</dbReference>
<dbReference type="InterPro" id="IPR013083">
    <property type="entry name" value="Znf_RING/FYVE/PHD"/>
</dbReference>
<dbReference type="SUPFAM" id="SSF57850">
    <property type="entry name" value="RING/U-box"/>
    <property type="match status" value="1"/>
</dbReference>
<gene>
    <name evidence="14" type="ORF">OIU74_000189</name>
</gene>
<sequence>MGRELKCPICLSLLDNAVSLTCNHVFLQVNSILLLLCCSCIVKSMKSGSDCPVCKVPYRRREIRAAPHMDNLVSIYKSMEIASGFNIFVTQNPPPPTKLSDVQKQVGDDTDCGREDIDWLCRDMSEEQLNISRQKDLRKLDKSHTELSGPITLKPSFPTKKRIQSQGKTLLSMKVGERMLLPFFWLRDEDGEKSSQHSDVDQLLDITPPNVPTFSDIKDSDEETPPESPSKGAVSGSKSNVADLFDSEMFEWTQRACSPEIFPSPAKMQAEKTAEMDGIRERNSETPPLDANTNEERSDESKICIYTIPRMGASEDILANLSSPIVKSANYQMERNTSNKRGRNAKHTTLRNCARKNADKDTEATVVATRVSGKTTEKTLANKGCVLISGKTGEWKKDGSLKGENVSSVSVRENSNQGDENTVTDQMPISLDQKQGRSNLKRKKNGKVSRKISLRCKERKLDSVEINMTKEVHSTHNQMDKDEHALDYFLPVPVVEDKKISEIKGKPGKQGEEVKFAFSSEHNQDLKCKKDMEVSLDGILEDGLVSDHQGGVDNVSAEVAQSTENITGSSAKATESAEKVQTSLNTGILDDLATLRDHCRENGSMLNCKLNHNIRCAFCLSSEDSEASGEMIHFNNGVPVAADYNGGSRVIHSHKNCAEWAPNVYFEDDNAINLEAELARSRRIKCCCCGLKGAALGCYEKSCRKSFHVPCAKLIHQCRWDTLPNESNQSQERRKNCISKGQTPRHCNQVTFKHDINMHQSWKSCLTHDKLVLCCSALTVGEKEIISEFESLSGVTVLKNWDLSVTHVIASTDENGTCRRTLKVLKGILKGKWIVNIEWVKACIKSMKLVEEMRYEITADVHGIRDGPRNGRLRVLNKQPNIFEGFKFYFMGDFIPSYKGYIQDLLVTGGGTILHRKPISGVQGTLLLDSKPPTFIIYSLEVPDKCGPSKKKMLLNRRQSAAEALASSTGAKAVSNKWVLNSIAACKLQSMAK</sequence>
<evidence type="ECO:0000256" key="6">
    <source>
        <dbReference type="ARBA" id="ARBA00022833"/>
    </source>
</evidence>
<evidence type="ECO:0000259" key="12">
    <source>
        <dbReference type="PROSITE" id="PS50172"/>
    </source>
</evidence>
<reference evidence="14" key="2">
    <citation type="journal article" date="2023" name="Int. J. Mol. Sci.">
        <title>De Novo Assembly and Annotation of 11 Diverse Shrub Willow (Salix) Genomes Reveals Novel Gene Organization in Sex-Linked Regions.</title>
        <authorList>
            <person name="Hyden B."/>
            <person name="Feng K."/>
            <person name="Yates T.B."/>
            <person name="Jawdy S."/>
            <person name="Cereghino C."/>
            <person name="Smart L.B."/>
            <person name="Muchero W."/>
        </authorList>
    </citation>
    <scope>NUCLEOTIDE SEQUENCE</scope>
    <source>
        <tissue evidence="14">Shoot tip</tissue>
    </source>
</reference>
<keyword evidence="3" id="KW-0677">Repeat</keyword>
<proteinExistence type="predicted"/>
<evidence type="ECO:0000256" key="3">
    <source>
        <dbReference type="ARBA" id="ARBA00022737"/>
    </source>
</evidence>
<evidence type="ECO:0000259" key="11">
    <source>
        <dbReference type="PROSITE" id="PS50089"/>
    </source>
</evidence>
<evidence type="ECO:0000256" key="1">
    <source>
        <dbReference type="ARBA" id="ARBA00004123"/>
    </source>
</evidence>
<feature type="compositionally biased region" description="Low complexity" evidence="10">
    <location>
        <begin position="404"/>
        <end position="416"/>
    </location>
</feature>
<dbReference type="EMBL" id="JAPFFM010000001">
    <property type="protein sequence ID" value="KAJ6775945.1"/>
    <property type="molecule type" value="Genomic_DNA"/>
</dbReference>
<dbReference type="GO" id="GO:0000724">
    <property type="term" value="P:double-strand break repair via homologous recombination"/>
    <property type="evidence" value="ECO:0007669"/>
    <property type="project" value="TreeGrafter"/>
</dbReference>
<dbReference type="InterPro" id="IPR001357">
    <property type="entry name" value="BRCT_dom"/>
</dbReference>
<dbReference type="InterPro" id="IPR036420">
    <property type="entry name" value="BRCT_dom_sf"/>
</dbReference>
<evidence type="ECO:0000256" key="4">
    <source>
        <dbReference type="ARBA" id="ARBA00022763"/>
    </source>
</evidence>
<dbReference type="PANTHER" id="PTHR13763:SF0">
    <property type="entry name" value="BREAST CANCER TYPE 1 SUSCEPTIBILITY PROTEIN"/>
    <property type="match status" value="1"/>
</dbReference>
<dbReference type="PROSITE" id="PS51805">
    <property type="entry name" value="EPHD"/>
    <property type="match status" value="1"/>
</dbReference>
<dbReference type="AlphaFoldDB" id="A0A9Q0X281"/>
<reference evidence="14" key="1">
    <citation type="submission" date="2022-11" db="EMBL/GenBank/DDBJ databases">
        <authorList>
            <person name="Hyden B.L."/>
            <person name="Feng K."/>
            <person name="Yates T."/>
            <person name="Jawdy S."/>
            <person name="Smart L.B."/>
            <person name="Muchero W."/>
        </authorList>
    </citation>
    <scope>NUCLEOTIDE SEQUENCE</scope>
    <source>
        <tissue evidence="14">Shoot tip</tissue>
    </source>
</reference>
<comment type="subcellular location">
    <subcellularLocation>
        <location evidence="1">Nucleus</location>
    </subcellularLocation>
</comment>
<evidence type="ECO:0000313" key="14">
    <source>
        <dbReference type="EMBL" id="KAJ6775945.1"/>
    </source>
</evidence>
<keyword evidence="4" id="KW-0227">DNA damage</keyword>
<evidence type="ECO:0000256" key="7">
    <source>
        <dbReference type="ARBA" id="ARBA00023204"/>
    </source>
</evidence>
<dbReference type="SUPFAM" id="SSF52113">
    <property type="entry name" value="BRCT domain"/>
    <property type="match status" value="2"/>
</dbReference>
<dbReference type="GO" id="GO:0005634">
    <property type="term" value="C:nucleus"/>
    <property type="evidence" value="ECO:0007669"/>
    <property type="project" value="UniProtKB-SubCell"/>
</dbReference>
<evidence type="ECO:0000259" key="13">
    <source>
        <dbReference type="PROSITE" id="PS51805"/>
    </source>
</evidence>
<dbReference type="SMART" id="SM00292">
    <property type="entry name" value="BRCT"/>
    <property type="match status" value="2"/>
</dbReference>
<keyword evidence="6" id="KW-0862">Zinc</keyword>
<feature type="domain" description="RING-type" evidence="11">
    <location>
        <begin position="7"/>
        <end position="55"/>
    </location>
</feature>
<evidence type="ECO:0000313" key="15">
    <source>
        <dbReference type="Proteomes" id="UP001151752"/>
    </source>
</evidence>
<dbReference type="GO" id="GO:0045944">
    <property type="term" value="P:positive regulation of transcription by RNA polymerase II"/>
    <property type="evidence" value="ECO:0007669"/>
    <property type="project" value="TreeGrafter"/>
</dbReference>
<dbReference type="GO" id="GO:0004842">
    <property type="term" value="F:ubiquitin-protein transferase activity"/>
    <property type="evidence" value="ECO:0007669"/>
    <property type="project" value="TreeGrafter"/>
</dbReference>
<keyword evidence="8" id="KW-0539">Nucleus</keyword>
<feature type="region of interest" description="Disordered" evidence="10">
    <location>
        <begin position="262"/>
        <end position="298"/>
    </location>
</feature>
<keyword evidence="2" id="KW-0479">Metal-binding</keyword>
<feature type="region of interest" description="Disordered" evidence="10">
    <location>
        <begin position="194"/>
        <end position="238"/>
    </location>
</feature>
<keyword evidence="5 9" id="KW-0863">Zinc-finger</keyword>
<dbReference type="Proteomes" id="UP001151752">
    <property type="component" value="Chromosome 16"/>
</dbReference>
<organism evidence="14 15">
    <name type="scientific">Salix koriyanagi</name>
    <dbReference type="NCBI Taxonomy" id="2511006"/>
    <lineage>
        <taxon>Eukaryota</taxon>
        <taxon>Viridiplantae</taxon>
        <taxon>Streptophyta</taxon>
        <taxon>Embryophyta</taxon>
        <taxon>Tracheophyta</taxon>
        <taxon>Spermatophyta</taxon>
        <taxon>Magnoliopsida</taxon>
        <taxon>eudicotyledons</taxon>
        <taxon>Gunneridae</taxon>
        <taxon>Pentapetalae</taxon>
        <taxon>rosids</taxon>
        <taxon>fabids</taxon>
        <taxon>Malpighiales</taxon>
        <taxon>Salicaceae</taxon>
        <taxon>Saliceae</taxon>
        <taxon>Salix</taxon>
    </lineage>
</organism>
<evidence type="ECO:0000256" key="5">
    <source>
        <dbReference type="ARBA" id="ARBA00022771"/>
    </source>
</evidence>
<dbReference type="GO" id="GO:0008270">
    <property type="term" value="F:zinc ion binding"/>
    <property type="evidence" value="ECO:0007669"/>
    <property type="project" value="UniProtKB-KW"/>
</dbReference>
<dbReference type="Pfam" id="PF13771">
    <property type="entry name" value="zf-HC5HC2H"/>
    <property type="match status" value="1"/>
</dbReference>
<keyword evidence="7" id="KW-0234">DNA repair</keyword>